<evidence type="ECO:0000313" key="2">
    <source>
        <dbReference type="Proteomes" id="UP000193566"/>
    </source>
</evidence>
<organism evidence="1 2">
    <name type="scientific">Rhodococcus rhodochrous J3</name>
    <dbReference type="NCBI Taxonomy" id="903528"/>
    <lineage>
        <taxon>Bacteria</taxon>
        <taxon>Bacillati</taxon>
        <taxon>Actinomycetota</taxon>
        <taxon>Actinomycetes</taxon>
        <taxon>Mycobacteriales</taxon>
        <taxon>Nocardiaceae</taxon>
        <taxon>Rhodococcus</taxon>
    </lineage>
</organism>
<dbReference type="Proteomes" id="UP000193566">
    <property type="component" value="Unassembled WGS sequence"/>
</dbReference>
<protein>
    <submittedName>
        <fullName evidence="1">Uncharacterized protein</fullName>
    </submittedName>
</protein>
<name>A0ABY1MJ00_RHORH</name>
<keyword evidence="2" id="KW-1185">Reference proteome</keyword>
<comment type="caution">
    <text evidence="1">The sequence shown here is derived from an EMBL/GenBank/DDBJ whole genome shotgun (WGS) entry which is preliminary data.</text>
</comment>
<proteinExistence type="predicted"/>
<dbReference type="EMBL" id="FXAV01000038">
    <property type="protein sequence ID" value="SMG59370.1"/>
    <property type="molecule type" value="Genomic_DNA"/>
</dbReference>
<accession>A0ABY1MJ00</accession>
<gene>
    <name evidence="1" type="ORF">SAMN02745947_05421</name>
</gene>
<sequence>MPRRLSSSAEDRRREDQAVLVQIIRFLQDHAYFEQARSVWCPCFVECPLRSGRREVVIRLVFVADPGRKGSVDVNSNCSYQNRVRILWHPTVAVGRPECVGSPTVCSYRCGSDPNRDRDRGGVEHAARWARNWTGGRNHCATAYFVCTAGLCAEGCPPRRRKHPRVVDRFCWGAGDARGAGLGDIHASEAGKCPKMGQLSEAHITMMAST</sequence>
<evidence type="ECO:0000313" key="1">
    <source>
        <dbReference type="EMBL" id="SMG59370.1"/>
    </source>
</evidence>
<reference evidence="1 2" key="1">
    <citation type="submission" date="2017-04" db="EMBL/GenBank/DDBJ databases">
        <authorList>
            <person name="Varghese N."/>
            <person name="Submissions S."/>
        </authorList>
    </citation>
    <scope>NUCLEOTIDE SEQUENCE [LARGE SCALE GENOMIC DNA]</scope>
    <source>
        <strain evidence="1 2">J3</strain>
    </source>
</reference>